<keyword evidence="3" id="KW-1185">Reference proteome</keyword>
<dbReference type="OrthoDB" id="776176at2759"/>
<evidence type="ECO:0000313" key="2">
    <source>
        <dbReference type="EMBL" id="PKA66542.1"/>
    </source>
</evidence>
<dbReference type="Proteomes" id="UP000236161">
    <property type="component" value="Unassembled WGS sequence"/>
</dbReference>
<name>A0A2I0BFK0_9ASPA</name>
<feature type="compositionally biased region" description="Gly residues" evidence="1">
    <location>
        <begin position="34"/>
        <end position="45"/>
    </location>
</feature>
<organism evidence="2 3">
    <name type="scientific">Apostasia shenzhenica</name>
    <dbReference type="NCBI Taxonomy" id="1088818"/>
    <lineage>
        <taxon>Eukaryota</taxon>
        <taxon>Viridiplantae</taxon>
        <taxon>Streptophyta</taxon>
        <taxon>Embryophyta</taxon>
        <taxon>Tracheophyta</taxon>
        <taxon>Spermatophyta</taxon>
        <taxon>Magnoliopsida</taxon>
        <taxon>Liliopsida</taxon>
        <taxon>Asparagales</taxon>
        <taxon>Orchidaceae</taxon>
        <taxon>Apostasioideae</taxon>
        <taxon>Apostasia</taxon>
    </lineage>
</organism>
<proteinExistence type="predicted"/>
<accession>A0A2I0BFK0</accession>
<protein>
    <submittedName>
        <fullName evidence="2">Uncharacterized protein</fullName>
    </submittedName>
</protein>
<gene>
    <name evidence="2" type="ORF">AXF42_Ash003196</name>
</gene>
<dbReference type="EMBL" id="KZ451885">
    <property type="protein sequence ID" value="PKA66542.1"/>
    <property type="molecule type" value="Genomic_DNA"/>
</dbReference>
<evidence type="ECO:0000313" key="3">
    <source>
        <dbReference type="Proteomes" id="UP000236161"/>
    </source>
</evidence>
<reference evidence="2 3" key="1">
    <citation type="journal article" date="2017" name="Nature">
        <title>The Apostasia genome and the evolution of orchids.</title>
        <authorList>
            <person name="Zhang G.Q."/>
            <person name="Liu K.W."/>
            <person name="Li Z."/>
            <person name="Lohaus R."/>
            <person name="Hsiao Y.Y."/>
            <person name="Niu S.C."/>
            <person name="Wang J.Y."/>
            <person name="Lin Y.C."/>
            <person name="Xu Q."/>
            <person name="Chen L.J."/>
            <person name="Yoshida K."/>
            <person name="Fujiwara S."/>
            <person name="Wang Z.W."/>
            <person name="Zhang Y.Q."/>
            <person name="Mitsuda N."/>
            <person name="Wang M."/>
            <person name="Liu G.H."/>
            <person name="Pecoraro L."/>
            <person name="Huang H.X."/>
            <person name="Xiao X.J."/>
            <person name="Lin M."/>
            <person name="Wu X.Y."/>
            <person name="Wu W.L."/>
            <person name="Chen Y.Y."/>
            <person name="Chang S.B."/>
            <person name="Sakamoto S."/>
            <person name="Ohme-Takagi M."/>
            <person name="Yagi M."/>
            <person name="Zeng S.J."/>
            <person name="Shen C.Y."/>
            <person name="Yeh C.M."/>
            <person name="Luo Y.B."/>
            <person name="Tsai W.C."/>
            <person name="Van de Peer Y."/>
            <person name="Liu Z.J."/>
        </authorList>
    </citation>
    <scope>NUCLEOTIDE SEQUENCE [LARGE SCALE GENOMIC DNA]</scope>
    <source>
        <strain evidence="3">cv. Shenzhen</strain>
        <tissue evidence="2">Stem</tissue>
    </source>
</reference>
<dbReference type="AlphaFoldDB" id="A0A2I0BFK0"/>
<feature type="region of interest" description="Disordered" evidence="1">
    <location>
        <begin position="21"/>
        <end position="78"/>
    </location>
</feature>
<evidence type="ECO:0000256" key="1">
    <source>
        <dbReference type="SAM" id="MobiDB-lite"/>
    </source>
</evidence>
<sequence length="110" mass="11424">MSLRHMSRIVFESGARFVQGAREQASRSIKDAASGGGGGAGGGGSASSSSARGRRLSSTANSSRNIKAAVTTGEDKRRKAEEALRTVIDDLLQARLGVVNRVNIGDAQNH</sequence>